<gene>
    <name evidence="1" type="ORF">Ocin01_13357</name>
</gene>
<proteinExistence type="predicted"/>
<organism evidence="1 2">
    <name type="scientific">Orchesella cincta</name>
    <name type="common">Springtail</name>
    <name type="synonym">Podura cincta</name>
    <dbReference type="NCBI Taxonomy" id="48709"/>
    <lineage>
        <taxon>Eukaryota</taxon>
        <taxon>Metazoa</taxon>
        <taxon>Ecdysozoa</taxon>
        <taxon>Arthropoda</taxon>
        <taxon>Hexapoda</taxon>
        <taxon>Collembola</taxon>
        <taxon>Entomobryomorpha</taxon>
        <taxon>Entomobryoidea</taxon>
        <taxon>Orchesellidae</taxon>
        <taxon>Orchesellinae</taxon>
        <taxon>Orchesella</taxon>
    </lineage>
</organism>
<protein>
    <submittedName>
        <fullName evidence="1">Uncharacterized protein</fullName>
    </submittedName>
</protein>
<accession>A0A1D2MJV4</accession>
<evidence type="ECO:0000313" key="1">
    <source>
        <dbReference type="EMBL" id="ODM93327.1"/>
    </source>
</evidence>
<evidence type="ECO:0000313" key="2">
    <source>
        <dbReference type="Proteomes" id="UP000094527"/>
    </source>
</evidence>
<comment type="caution">
    <text evidence="1">The sequence shown here is derived from an EMBL/GenBank/DDBJ whole genome shotgun (WGS) entry which is preliminary data.</text>
</comment>
<name>A0A1D2MJV4_ORCCI</name>
<reference evidence="1 2" key="1">
    <citation type="journal article" date="2016" name="Genome Biol. Evol.">
        <title>Gene Family Evolution Reflects Adaptation to Soil Environmental Stressors in the Genome of the Collembolan Orchesella cincta.</title>
        <authorList>
            <person name="Faddeeva-Vakhrusheva A."/>
            <person name="Derks M.F."/>
            <person name="Anvar S.Y."/>
            <person name="Agamennone V."/>
            <person name="Suring W."/>
            <person name="Smit S."/>
            <person name="van Straalen N.M."/>
            <person name="Roelofs D."/>
        </authorList>
    </citation>
    <scope>NUCLEOTIDE SEQUENCE [LARGE SCALE GENOMIC DNA]</scope>
    <source>
        <tissue evidence="1">Mixed pool</tissue>
    </source>
</reference>
<dbReference type="AlphaFoldDB" id="A0A1D2MJV4"/>
<sequence>MSDTVCLVCLKTVQSFDGESLQVDTTDTPILTKFLKFVENYLQISPTTKIIPTGVDTFCERCELAVVNPICQVYLELLSAQLRLSWELEQLGKLMKNAKCSTDKQSELENVQLLARQLGMDSVGQLEEFRNALARKCHVRRQEVLPDVVVGPRIKVEVASLTKVESWYDDHNDLEDHDSLESDDVDPLNLHG</sequence>
<dbReference type="Proteomes" id="UP000094527">
    <property type="component" value="Unassembled WGS sequence"/>
</dbReference>
<dbReference type="EMBL" id="LJIJ01001022">
    <property type="protein sequence ID" value="ODM93327.1"/>
    <property type="molecule type" value="Genomic_DNA"/>
</dbReference>
<keyword evidence="2" id="KW-1185">Reference proteome</keyword>